<dbReference type="OrthoDB" id="3358371at2759"/>
<dbReference type="InterPro" id="IPR008030">
    <property type="entry name" value="NmrA-like"/>
</dbReference>
<feature type="compositionally biased region" description="Low complexity" evidence="1">
    <location>
        <begin position="1"/>
        <end position="16"/>
    </location>
</feature>
<dbReference type="AlphaFoldDB" id="A0A3N4K289"/>
<accession>A0A3N4K289</accession>
<name>A0A3N4K289_9PEZI</name>
<dbReference type="Gene3D" id="3.40.50.720">
    <property type="entry name" value="NAD(P)-binding Rossmann-like Domain"/>
    <property type="match status" value="1"/>
</dbReference>
<feature type="domain" description="NmrA-like" evidence="2">
    <location>
        <begin position="48"/>
        <end position="83"/>
    </location>
</feature>
<evidence type="ECO:0000259" key="2">
    <source>
        <dbReference type="Pfam" id="PF05368"/>
    </source>
</evidence>
<feature type="region of interest" description="Disordered" evidence="1">
    <location>
        <begin position="1"/>
        <end position="20"/>
    </location>
</feature>
<gene>
    <name evidence="3" type="ORF">L873DRAFT_1352345</name>
</gene>
<organism evidence="3 4">
    <name type="scientific">Choiromyces venosus 120613-1</name>
    <dbReference type="NCBI Taxonomy" id="1336337"/>
    <lineage>
        <taxon>Eukaryota</taxon>
        <taxon>Fungi</taxon>
        <taxon>Dikarya</taxon>
        <taxon>Ascomycota</taxon>
        <taxon>Pezizomycotina</taxon>
        <taxon>Pezizomycetes</taxon>
        <taxon>Pezizales</taxon>
        <taxon>Tuberaceae</taxon>
        <taxon>Choiromyces</taxon>
    </lineage>
</organism>
<keyword evidence="4" id="KW-1185">Reference proteome</keyword>
<dbReference type="EMBL" id="ML120358">
    <property type="protein sequence ID" value="RPB04423.1"/>
    <property type="molecule type" value="Genomic_DNA"/>
</dbReference>
<protein>
    <recommendedName>
        <fullName evidence="2">NmrA-like domain-containing protein</fullName>
    </recommendedName>
</protein>
<dbReference type="Pfam" id="PF05368">
    <property type="entry name" value="NmrA"/>
    <property type="match status" value="1"/>
</dbReference>
<evidence type="ECO:0000313" key="4">
    <source>
        <dbReference type="Proteomes" id="UP000276215"/>
    </source>
</evidence>
<sequence>MYKNILSKSLSSSRSSPGRFGWSIRSLLTRRSSFFGGLLGTLLRPKLKRGVEVVQGGMGDKDSLRVALKGSHSVFLVTSYYETLSAEREIQ</sequence>
<dbReference type="Proteomes" id="UP000276215">
    <property type="component" value="Unassembled WGS sequence"/>
</dbReference>
<reference evidence="3 4" key="1">
    <citation type="journal article" date="2018" name="Nat. Ecol. Evol.">
        <title>Pezizomycetes genomes reveal the molecular basis of ectomycorrhizal truffle lifestyle.</title>
        <authorList>
            <person name="Murat C."/>
            <person name="Payen T."/>
            <person name="Noel B."/>
            <person name="Kuo A."/>
            <person name="Morin E."/>
            <person name="Chen J."/>
            <person name="Kohler A."/>
            <person name="Krizsan K."/>
            <person name="Balestrini R."/>
            <person name="Da Silva C."/>
            <person name="Montanini B."/>
            <person name="Hainaut M."/>
            <person name="Levati E."/>
            <person name="Barry K.W."/>
            <person name="Belfiori B."/>
            <person name="Cichocki N."/>
            <person name="Clum A."/>
            <person name="Dockter R.B."/>
            <person name="Fauchery L."/>
            <person name="Guy J."/>
            <person name="Iotti M."/>
            <person name="Le Tacon F."/>
            <person name="Lindquist E.A."/>
            <person name="Lipzen A."/>
            <person name="Malagnac F."/>
            <person name="Mello A."/>
            <person name="Molinier V."/>
            <person name="Miyauchi S."/>
            <person name="Poulain J."/>
            <person name="Riccioni C."/>
            <person name="Rubini A."/>
            <person name="Sitrit Y."/>
            <person name="Splivallo R."/>
            <person name="Traeger S."/>
            <person name="Wang M."/>
            <person name="Zifcakova L."/>
            <person name="Wipf D."/>
            <person name="Zambonelli A."/>
            <person name="Paolocci F."/>
            <person name="Nowrousian M."/>
            <person name="Ottonello S."/>
            <person name="Baldrian P."/>
            <person name="Spatafora J.W."/>
            <person name="Henrissat B."/>
            <person name="Nagy L.G."/>
            <person name="Aury J.M."/>
            <person name="Wincker P."/>
            <person name="Grigoriev I.V."/>
            <person name="Bonfante P."/>
            <person name="Martin F.M."/>
        </authorList>
    </citation>
    <scope>NUCLEOTIDE SEQUENCE [LARGE SCALE GENOMIC DNA]</scope>
    <source>
        <strain evidence="3 4">120613-1</strain>
    </source>
</reference>
<evidence type="ECO:0000313" key="3">
    <source>
        <dbReference type="EMBL" id="RPB04423.1"/>
    </source>
</evidence>
<proteinExistence type="predicted"/>
<evidence type="ECO:0000256" key="1">
    <source>
        <dbReference type="SAM" id="MobiDB-lite"/>
    </source>
</evidence>